<dbReference type="EMBL" id="JAGXOE010000119">
    <property type="protein sequence ID" value="MBS4104184.1"/>
    <property type="molecule type" value="Genomic_DNA"/>
</dbReference>
<keyword evidence="1" id="KW-0472">Membrane</keyword>
<dbReference type="Proteomes" id="UP000676853">
    <property type="component" value="Unassembled WGS sequence"/>
</dbReference>
<feature type="transmembrane region" description="Helical" evidence="1">
    <location>
        <begin position="22"/>
        <end position="46"/>
    </location>
</feature>
<dbReference type="Gene3D" id="3.40.1000.70">
    <property type="entry name" value="PknH-like extracellular domain"/>
    <property type="match status" value="1"/>
</dbReference>
<evidence type="ECO:0000259" key="2">
    <source>
        <dbReference type="Pfam" id="PF14032"/>
    </source>
</evidence>
<reference evidence="4 5" key="1">
    <citation type="submission" date="2018-12" db="EMBL/GenBank/DDBJ databases">
        <authorList>
            <consortium name="Pathogen Informatics"/>
        </authorList>
    </citation>
    <scope>NUCLEOTIDE SEQUENCE [LARGE SCALE GENOMIC DNA]</scope>
    <source>
        <strain evidence="4 5">NCTC10741</strain>
    </source>
</reference>
<evidence type="ECO:0000313" key="3">
    <source>
        <dbReference type="EMBL" id="MBS4104184.1"/>
    </source>
</evidence>
<dbReference type="RefSeq" id="WP_126195024.1">
    <property type="nucleotide sequence ID" value="NZ_CP085954.1"/>
</dbReference>
<evidence type="ECO:0000313" key="6">
    <source>
        <dbReference type="Proteomes" id="UP000676853"/>
    </source>
</evidence>
<dbReference type="InterPro" id="IPR026954">
    <property type="entry name" value="PknH-like_Extracell"/>
</dbReference>
<organism evidence="4 5">
    <name type="scientific">Tsukamurella paurometabola</name>
    <name type="common">Corynebacterium paurometabolum</name>
    <dbReference type="NCBI Taxonomy" id="2061"/>
    <lineage>
        <taxon>Bacteria</taxon>
        <taxon>Bacillati</taxon>
        <taxon>Actinomycetota</taxon>
        <taxon>Actinomycetes</taxon>
        <taxon>Mycobacteriales</taxon>
        <taxon>Tsukamurellaceae</taxon>
        <taxon>Tsukamurella</taxon>
    </lineage>
</organism>
<dbReference type="AlphaFoldDB" id="A0A3P8L099"/>
<keyword evidence="1" id="KW-1133">Transmembrane helix</keyword>
<dbReference type="EMBL" id="LR131273">
    <property type="protein sequence ID" value="VDR37665.1"/>
    <property type="molecule type" value="Genomic_DNA"/>
</dbReference>
<gene>
    <name evidence="3" type="ORF">KFZ73_23465</name>
    <name evidence="4" type="ORF">NCTC10741_00772</name>
</gene>
<dbReference type="OrthoDB" id="4775132at2"/>
<dbReference type="InterPro" id="IPR038232">
    <property type="entry name" value="PknH-like_Extracell_sf"/>
</dbReference>
<evidence type="ECO:0000313" key="5">
    <source>
        <dbReference type="Proteomes" id="UP000271626"/>
    </source>
</evidence>
<keyword evidence="1" id="KW-0812">Transmembrane</keyword>
<dbReference type="Pfam" id="PF14032">
    <property type="entry name" value="PknH_C"/>
    <property type="match status" value="1"/>
</dbReference>
<evidence type="ECO:0000313" key="4">
    <source>
        <dbReference type="EMBL" id="VDR37665.1"/>
    </source>
</evidence>
<evidence type="ECO:0000256" key="1">
    <source>
        <dbReference type="SAM" id="Phobius"/>
    </source>
</evidence>
<reference evidence="3 6" key="2">
    <citation type="submission" date="2021-04" db="EMBL/GenBank/DDBJ databases">
        <title>Whole genome sequence analysis of a thiophenic sulfur metabolizing bacteria.</title>
        <authorList>
            <person name="Akhtar N."/>
            <person name="Akram J."/>
            <person name="Aslam A."/>
        </authorList>
    </citation>
    <scope>NUCLEOTIDE SEQUENCE [LARGE SCALE GENOMIC DNA]</scope>
    <source>
        <strain evidence="3 6">3OW</strain>
    </source>
</reference>
<protein>
    <submittedName>
        <fullName evidence="3">Sensor domain-containing protein</fullName>
    </submittedName>
</protein>
<dbReference type="Proteomes" id="UP000271626">
    <property type="component" value="Chromosome"/>
</dbReference>
<name>A0A3P8L099_TSUPA</name>
<sequence length="232" mass="25442">MSAPVYGTPEGRPPRVRTRRRWPWAVCGALGVIVLLVVVFVGWVVLSDDPATEAGAQPAAALLPKPDVERITRATFATETDDDPRQEPDEYRGPEVCRTAWQPLRGAVVGTAVTADRSYDSGSAERPQVELGVARFADEAAAQAVVDRINNDVARCAQNFFVREDREANEWRVQQSAGEWYLRPVVAREGDWYCAAGVRSEARYVLRAVQCGSGANYVSALLDAMARRIPAP</sequence>
<proteinExistence type="predicted"/>
<keyword evidence="6" id="KW-1185">Reference proteome</keyword>
<accession>A0A3P8L099</accession>
<feature type="domain" description="PknH-like extracellular" evidence="2">
    <location>
        <begin position="55"/>
        <end position="228"/>
    </location>
</feature>